<keyword evidence="9 14" id="KW-1133">Transmembrane helix</keyword>
<dbReference type="GO" id="GO:0005840">
    <property type="term" value="C:ribosome"/>
    <property type="evidence" value="ECO:0007669"/>
    <property type="project" value="UniProtKB-KW"/>
</dbReference>
<comment type="similarity">
    <text evidence="2">Belongs to the SRP receptor beta subunit family.</text>
</comment>
<keyword evidence="15" id="KW-1185">Reference proteome</keyword>
<evidence type="ECO:0000256" key="14">
    <source>
        <dbReference type="SAM" id="Phobius"/>
    </source>
</evidence>
<dbReference type="InterPro" id="IPR038584">
    <property type="entry name" value="Ribosomal_bL33_sf"/>
</dbReference>
<reference evidence="16" key="1">
    <citation type="submission" date="2022-11" db="UniProtKB">
        <authorList>
            <consortium name="WormBaseParasite"/>
        </authorList>
    </citation>
    <scope>IDENTIFICATION</scope>
</reference>
<organism evidence="15 16">
    <name type="scientific">Romanomermis culicivorax</name>
    <name type="common">Nematode worm</name>
    <dbReference type="NCBI Taxonomy" id="13658"/>
    <lineage>
        <taxon>Eukaryota</taxon>
        <taxon>Metazoa</taxon>
        <taxon>Ecdysozoa</taxon>
        <taxon>Nematoda</taxon>
        <taxon>Enoplea</taxon>
        <taxon>Dorylaimia</taxon>
        <taxon>Mermithida</taxon>
        <taxon>Mermithoidea</taxon>
        <taxon>Mermithidae</taxon>
        <taxon>Romanomermis</taxon>
    </lineage>
</organism>
<evidence type="ECO:0000256" key="12">
    <source>
        <dbReference type="ARBA" id="ARBA00023170"/>
    </source>
</evidence>
<dbReference type="Gene3D" id="3.40.50.300">
    <property type="entry name" value="P-loop containing nucleotide triphosphate hydrolases"/>
    <property type="match status" value="1"/>
</dbReference>
<evidence type="ECO:0000256" key="5">
    <source>
        <dbReference type="ARBA" id="ARBA00022692"/>
    </source>
</evidence>
<keyword evidence="11 14" id="KW-0472">Membrane</keyword>
<comment type="similarity">
    <text evidence="3">Belongs to the bacterial ribosomal protein bL33 family.</text>
</comment>
<sequence>MVAKTKWVLVLLESVITGHRQFFIRDRAAEKTERLLFDPELRARCLFREVKRKRGVSELPKFYADKIKEDSPKNSSLLELLGTDRETSEQIFIVLLTLILGFSFIILFTLFFRSKSTKKTVYLLGVSDSGKSQMLANLASKGRNTPTTVTSQVANVLENFSTKSGKVLRLVDIPGADKVRAAILTNSLSKFNAAGVIYVIDSSQIVKDCREIAECLYTFLADYPKFFSLKKFPILLACNKQDSPNSKSCKVVKSLLEKEFAVLNKTRAAALDETSSSSNVGGRKILTTSENDDGFNFENLPQNVKFLECTTVGNGENSLENVENWLDEI</sequence>
<evidence type="ECO:0000256" key="4">
    <source>
        <dbReference type="ARBA" id="ARBA00020256"/>
    </source>
</evidence>
<dbReference type="Gene3D" id="2.20.28.120">
    <property type="entry name" value="Ribosomal protein L33"/>
    <property type="match status" value="1"/>
</dbReference>
<dbReference type="Proteomes" id="UP000887565">
    <property type="component" value="Unplaced"/>
</dbReference>
<evidence type="ECO:0000256" key="6">
    <source>
        <dbReference type="ARBA" id="ARBA00022741"/>
    </source>
</evidence>
<evidence type="ECO:0000256" key="11">
    <source>
        <dbReference type="ARBA" id="ARBA00023136"/>
    </source>
</evidence>
<evidence type="ECO:0000256" key="7">
    <source>
        <dbReference type="ARBA" id="ARBA00022824"/>
    </source>
</evidence>
<dbReference type="AlphaFoldDB" id="A0A915I531"/>
<evidence type="ECO:0000256" key="8">
    <source>
        <dbReference type="ARBA" id="ARBA00022980"/>
    </source>
</evidence>
<keyword evidence="12" id="KW-0675">Receptor</keyword>
<keyword evidence="6" id="KW-0547">Nucleotide-binding</keyword>
<evidence type="ECO:0000313" key="15">
    <source>
        <dbReference type="Proteomes" id="UP000887565"/>
    </source>
</evidence>
<evidence type="ECO:0000256" key="3">
    <source>
        <dbReference type="ARBA" id="ARBA00007596"/>
    </source>
</evidence>
<dbReference type="GO" id="GO:1990904">
    <property type="term" value="C:ribonucleoprotein complex"/>
    <property type="evidence" value="ECO:0007669"/>
    <property type="project" value="UniProtKB-KW"/>
</dbReference>
<evidence type="ECO:0000313" key="16">
    <source>
        <dbReference type="WBParaSite" id="nRc.2.0.1.t08499-RA"/>
    </source>
</evidence>
<evidence type="ECO:0000256" key="10">
    <source>
        <dbReference type="ARBA" id="ARBA00023134"/>
    </source>
</evidence>
<accession>A0A915I531</accession>
<dbReference type="GO" id="GO:0005789">
    <property type="term" value="C:endoplasmic reticulum membrane"/>
    <property type="evidence" value="ECO:0007669"/>
    <property type="project" value="UniProtKB-SubCell"/>
</dbReference>
<proteinExistence type="inferred from homology"/>
<keyword evidence="8" id="KW-0689">Ribosomal protein</keyword>
<dbReference type="OMA" id="ECCAKEE"/>
<dbReference type="GO" id="GO:0005525">
    <property type="term" value="F:GTP binding"/>
    <property type="evidence" value="ECO:0007669"/>
    <property type="project" value="UniProtKB-KW"/>
</dbReference>
<dbReference type="Pfam" id="PF09439">
    <property type="entry name" value="SRPRB"/>
    <property type="match status" value="1"/>
</dbReference>
<comment type="subcellular location">
    <subcellularLocation>
        <location evidence="1">Endoplasmic reticulum membrane</location>
        <topology evidence="1">Single-pass membrane protein</topology>
    </subcellularLocation>
</comment>
<feature type="transmembrane region" description="Helical" evidence="14">
    <location>
        <begin position="91"/>
        <end position="112"/>
    </location>
</feature>
<dbReference type="InterPro" id="IPR019009">
    <property type="entry name" value="SRP_receptor_beta_su"/>
</dbReference>
<protein>
    <recommendedName>
        <fullName evidence="4">Signal recognition particle receptor subunit beta</fullName>
    </recommendedName>
</protein>
<dbReference type="SUPFAM" id="SSF52540">
    <property type="entry name" value="P-loop containing nucleoside triphosphate hydrolases"/>
    <property type="match status" value="1"/>
</dbReference>
<name>A0A915I531_ROMCU</name>
<keyword evidence="5 14" id="KW-0812">Transmembrane</keyword>
<evidence type="ECO:0000256" key="2">
    <source>
        <dbReference type="ARBA" id="ARBA00005619"/>
    </source>
</evidence>
<keyword evidence="7" id="KW-0256">Endoplasmic reticulum</keyword>
<evidence type="ECO:0000256" key="1">
    <source>
        <dbReference type="ARBA" id="ARBA00004389"/>
    </source>
</evidence>
<evidence type="ECO:0000256" key="9">
    <source>
        <dbReference type="ARBA" id="ARBA00022989"/>
    </source>
</evidence>
<dbReference type="WBParaSite" id="nRc.2.0.1.t08499-RA">
    <property type="protein sequence ID" value="nRc.2.0.1.t08499-RA"/>
    <property type="gene ID" value="nRc.2.0.1.g08499"/>
</dbReference>
<dbReference type="InterPro" id="IPR027417">
    <property type="entry name" value="P-loop_NTPase"/>
</dbReference>
<keyword evidence="10" id="KW-0342">GTP-binding</keyword>
<keyword evidence="13" id="KW-0687">Ribonucleoprotein</keyword>
<evidence type="ECO:0000256" key="13">
    <source>
        <dbReference type="ARBA" id="ARBA00023274"/>
    </source>
</evidence>